<accession>A0ABS3NYR8</accession>
<proteinExistence type="predicted"/>
<name>A0ABS3NYR8_9BACI</name>
<evidence type="ECO:0000313" key="1">
    <source>
        <dbReference type="EMBL" id="MBO1626005.1"/>
    </source>
</evidence>
<reference evidence="1 2" key="1">
    <citation type="submission" date="2021-03" db="EMBL/GenBank/DDBJ databases">
        <title>Identification of novel Bacillus strains.</title>
        <authorList>
            <person name="Xiao Z."/>
            <person name="Li Y."/>
            <person name="Shen J."/>
        </authorList>
    </citation>
    <scope>NUCLEOTIDE SEQUENCE [LARGE SCALE GENOMIC DNA]</scope>
    <source>
        <strain evidence="1 2">SY8</strain>
    </source>
</reference>
<protein>
    <submittedName>
        <fullName evidence="1">Uncharacterized protein</fullName>
    </submittedName>
</protein>
<comment type="caution">
    <text evidence="1">The sequence shown here is derived from an EMBL/GenBank/DDBJ whole genome shotgun (WGS) entry which is preliminary data.</text>
</comment>
<sequence>MYFFFPVHPFTITSLPKDYCLAAFVCNHLR</sequence>
<gene>
    <name evidence="1" type="ORF">J4P90_12260</name>
</gene>
<dbReference type="EMBL" id="JAGDQJ010000013">
    <property type="protein sequence ID" value="MBO1626005.1"/>
    <property type="molecule type" value="Genomic_DNA"/>
</dbReference>
<organism evidence="1 2">
    <name type="scientific">Bacillus arachidis</name>
    <dbReference type="NCBI Taxonomy" id="2819290"/>
    <lineage>
        <taxon>Bacteria</taxon>
        <taxon>Bacillati</taxon>
        <taxon>Bacillota</taxon>
        <taxon>Bacilli</taxon>
        <taxon>Bacillales</taxon>
        <taxon>Bacillaceae</taxon>
        <taxon>Bacillus</taxon>
    </lineage>
</organism>
<keyword evidence="2" id="KW-1185">Reference proteome</keyword>
<evidence type="ECO:0000313" key="2">
    <source>
        <dbReference type="Proteomes" id="UP000677611"/>
    </source>
</evidence>
<dbReference type="Proteomes" id="UP000677611">
    <property type="component" value="Unassembled WGS sequence"/>
</dbReference>